<evidence type="ECO:0000256" key="1">
    <source>
        <dbReference type="SAM" id="MobiDB-lite"/>
    </source>
</evidence>
<accession>A0A2S6IW04</accession>
<dbReference type="EMBL" id="PTJD01000001">
    <property type="protein sequence ID" value="PPK98539.1"/>
    <property type="molecule type" value="Genomic_DNA"/>
</dbReference>
<protein>
    <submittedName>
        <fullName evidence="2">Uncharacterized protein</fullName>
    </submittedName>
</protein>
<evidence type="ECO:0000313" key="2">
    <source>
        <dbReference type="EMBL" id="PPK98539.1"/>
    </source>
</evidence>
<proteinExistence type="predicted"/>
<dbReference type="Proteomes" id="UP000239485">
    <property type="component" value="Unassembled WGS sequence"/>
</dbReference>
<comment type="caution">
    <text evidence="2">The sequence shown here is derived from an EMBL/GenBank/DDBJ whole genome shotgun (WGS) entry which is preliminary data.</text>
</comment>
<organism evidence="2 3">
    <name type="scientific">Kineococcus xinjiangensis</name>
    <dbReference type="NCBI Taxonomy" id="512762"/>
    <lineage>
        <taxon>Bacteria</taxon>
        <taxon>Bacillati</taxon>
        <taxon>Actinomycetota</taxon>
        <taxon>Actinomycetes</taxon>
        <taxon>Kineosporiales</taxon>
        <taxon>Kineosporiaceae</taxon>
        <taxon>Kineococcus</taxon>
    </lineage>
</organism>
<sequence length="105" mass="11383">MLIGTLVVSLLLCLGLALAVLYVVAAPHLRASGNELANRLAERIDAAVQRIEEFARPLAGRVLHALRHQLQARRPAAERVLETARHHVQARRPAAEEPGSAHLPG</sequence>
<dbReference type="RefSeq" id="WP_146099368.1">
    <property type="nucleotide sequence ID" value="NZ_PTJD01000001.1"/>
</dbReference>
<evidence type="ECO:0000313" key="3">
    <source>
        <dbReference type="Proteomes" id="UP000239485"/>
    </source>
</evidence>
<feature type="region of interest" description="Disordered" evidence="1">
    <location>
        <begin position="83"/>
        <end position="105"/>
    </location>
</feature>
<keyword evidence="3" id="KW-1185">Reference proteome</keyword>
<gene>
    <name evidence="2" type="ORF">CLV92_101235</name>
</gene>
<dbReference type="AlphaFoldDB" id="A0A2S6IW04"/>
<reference evidence="2 3" key="1">
    <citation type="submission" date="2018-02" db="EMBL/GenBank/DDBJ databases">
        <title>Genomic Encyclopedia of Archaeal and Bacterial Type Strains, Phase II (KMG-II): from individual species to whole genera.</title>
        <authorList>
            <person name="Goeker M."/>
        </authorList>
    </citation>
    <scope>NUCLEOTIDE SEQUENCE [LARGE SCALE GENOMIC DNA]</scope>
    <source>
        <strain evidence="2 3">DSM 22857</strain>
    </source>
</reference>
<name>A0A2S6IW04_9ACTN</name>